<accession>A0A5J5AG90</accession>
<sequence length="298" mass="32962">MAAESNTGFHLGETLGSALSRHAISFQSGAINSTSEMIRMRNYYGVNNTAGMMLTGNSSIINNNTGMSQAGDSSGSLLLDSVPGLKHDTGLTVEWSVDEQYKLEEGLVKYASEPNIMRYIKIAATLRDKTVRDVALRCRWMTRKRRKQEDHNVGKKAKDRKDKLVESSSKTNVSSVSPFNIAAYPFIMHHRDQSQCMPCEALSGTTRHLLEQNNQILGQISANLTTLKLRDNVDLLLHTKNNITAILNDMRDMPGRMSQMPPLPVSIDEELANSIFPSTTQSMFGSSNGIHLKQEPGC</sequence>
<evidence type="ECO:0000256" key="1">
    <source>
        <dbReference type="SAM" id="MobiDB-lite"/>
    </source>
</evidence>
<dbReference type="EMBL" id="CM018044">
    <property type="protein sequence ID" value="KAA8530023.1"/>
    <property type="molecule type" value="Genomic_DNA"/>
</dbReference>
<name>A0A5J5AG90_9ASTE</name>
<evidence type="ECO:0000313" key="2">
    <source>
        <dbReference type="EMBL" id="KAA8530023.1"/>
    </source>
</evidence>
<dbReference type="InterPro" id="IPR022228">
    <property type="entry name" value="DUF3755"/>
</dbReference>
<feature type="region of interest" description="Disordered" evidence="1">
    <location>
        <begin position="145"/>
        <end position="169"/>
    </location>
</feature>
<organism evidence="2 3">
    <name type="scientific">Nyssa sinensis</name>
    <dbReference type="NCBI Taxonomy" id="561372"/>
    <lineage>
        <taxon>Eukaryota</taxon>
        <taxon>Viridiplantae</taxon>
        <taxon>Streptophyta</taxon>
        <taxon>Embryophyta</taxon>
        <taxon>Tracheophyta</taxon>
        <taxon>Spermatophyta</taxon>
        <taxon>Magnoliopsida</taxon>
        <taxon>eudicotyledons</taxon>
        <taxon>Gunneridae</taxon>
        <taxon>Pentapetalae</taxon>
        <taxon>asterids</taxon>
        <taxon>Cornales</taxon>
        <taxon>Nyssaceae</taxon>
        <taxon>Nyssa</taxon>
    </lineage>
</organism>
<dbReference type="Pfam" id="PF12579">
    <property type="entry name" value="DUF3755"/>
    <property type="match status" value="1"/>
</dbReference>
<reference evidence="2 3" key="1">
    <citation type="submission" date="2019-09" db="EMBL/GenBank/DDBJ databases">
        <title>A chromosome-level genome assembly of the Chinese tupelo Nyssa sinensis.</title>
        <authorList>
            <person name="Yang X."/>
            <person name="Kang M."/>
            <person name="Yang Y."/>
            <person name="Xiong H."/>
            <person name="Wang M."/>
            <person name="Zhang Z."/>
            <person name="Wang Z."/>
            <person name="Wu H."/>
            <person name="Ma T."/>
            <person name="Liu J."/>
            <person name="Xi Z."/>
        </authorList>
    </citation>
    <scope>NUCLEOTIDE SEQUENCE [LARGE SCALE GENOMIC DNA]</scope>
    <source>
        <strain evidence="2">J267</strain>
        <tissue evidence="2">Leaf</tissue>
    </source>
</reference>
<gene>
    <name evidence="2" type="ORF">F0562_034557</name>
</gene>
<dbReference type="OrthoDB" id="19768at2759"/>
<protein>
    <recommendedName>
        <fullName evidence="4">Myb-like domain-containing protein</fullName>
    </recommendedName>
</protein>
<proteinExistence type="predicted"/>
<dbReference type="AlphaFoldDB" id="A0A5J5AG90"/>
<dbReference type="PANTHER" id="PTHR14000:SF6">
    <property type="entry name" value="OS02G0631200 PROTEIN"/>
    <property type="match status" value="1"/>
</dbReference>
<dbReference type="PANTHER" id="PTHR14000">
    <property type="entry name" value="FINGER CCCH DOMAIN PROTEIN, PUTATIVE (DUF3755)-RELATED"/>
    <property type="match status" value="1"/>
</dbReference>
<dbReference type="Proteomes" id="UP000325577">
    <property type="component" value="Linkage Group LG20"/>
</dbReference>
<keyword evidence="3" id="KW-1185">Reference proteome</keyword>
<evidence type="ECO:0000313" key="3">
    <source>
        <dbReference type="Proteomes" id="UP000325577"/>
    </source>
</evidence>
<evidence type="ECO:0008006" key="4">
    <source>
        <dbReference type="Google" id="ProtNLM"/>
    </source>
</evidence>